<feature type="domain" description="PTS EIIA type-2" evidence="7">
    <location>
        <begin position="5"/>
        <end position="150"/>
    </location>
</feature>
<proteinExistence type="predicted"/>
<protein>
    <submittedName>
        <fullName evidence="8">PTS mannose transporter subunit IIAB</fullName>
    </submittedName>
</protein>
<name>A0A357VNV0_9THEO</name>
<evidence type="ECO:0000256" key="4">
    <source>
        <dbReference type="ARBA" id="ARBA00022597"/>
    </source>
</evidence>
<evidence type="ECO:0000256" key="1">
    <source>
        <dbReference type="ARBA" id="ARBA00004496"/>
    </source>
</evidence>
<dbReference type="Pfam" id="PF00359">
    <property type="entry name" value="PTS_EIIA_2"/>
    <property type="match status" value="1"/>
</dbReference>
<dbReference type="SUPFAM" id="SSF55804">
    <property type="entry name" value="Phoshotransferase/anion transport protein"/>
    <property type="match status" value="1"/>
</dbReference>
<evidence type="ECO:0000259" key="7">
    <source>
        <dbReference type="PROSITE" id="PS51094"/>
    </source>
</evidence>
<evidence type="ECO:0000256" key="2">
    <source>
        <dbReference type="ARBA" id="ARBA00022448"/>
    </source>
</evidence>
<dbReference type="GO" id="GO:0005737">
    <property type="term" value="C:cytoplasm"/>
    <property type="evidence" value="ECO:0007669"/>
    <property type="project" value="UniProtKB-SubCell"/>
</dbReference>
<dbReference type="GO" id="GO:0016020">
    <property type="term" value="C:membrane"/>
    <property type="evidence" value="ECO:0007669"/>
    <property type="project" value="InterPro"/>
</dbReference>
<dbReference type="PROSITE" id="PS00372">
    <property type="entry name" value="PTS_EIIA_TYPE_2_HIS"/>
    <property type="match status" value="1"/>
</dbReference>
<dbReference type="CDD" id="cd00211">
    <property type="entry name" value="PTS_IIA_fru"/>
    <property type="match status" value="1"/>
</dbReference>
<dbReference type="InterPro" id="IPR016152">
    <property type="entry name" value="PTrfase/Anion_transptr"/>
</dbReference>
<keyword evidence="3" id="KW-0597">Phosphoprotein</keyword>
<dbReference type="PANTHER" id="PTHR47738">
    <property type="entry name" value="PTS SYSTEM FRUCTOSE-LIKE EIIA COMPONENT-RELATED"/>
    <property type="match status" value="1"/>
</dbReference>
<dbReference type="PANTHER" id="PTHR47738:SF2">
    <property type="entry name" value="PTS SYSTEM FRUCTOSE-LIKE EIIA COMPONENT"/>
    <property type="match status" value="1"/>
</dbReference>
<keyword evidence="2" id="KW-0813">Transport</keyword>
<dbReference type="NCBIfam" id="TIGR00848">
    <property type="entry name" value="fruA"/>
    <property type="match status" value="1"/>
</dbReference>
<evidence type="ECO:0000256" key="3">
    <source>
        <dbReference type="ARBA" id="ARBA00022553"/>
    </source>
</evidence>
<dbReference type="InterPro" id="IPR051541">
    <property type="entry name" value="PTS_SugarTrans_NitroReg"/>
</dbReference>
<organism evidence="8 9">
    <name type="scientific">Caldanaerobacter subterraneus</name>
    <dbReference type="NCBI Taxonomy" id="911092"/>
    <lineage>
        <taxon>Bacteria</taxon>
        <taxon>Bacillati</taxon>
        <taxon>Bacillota</taxon>
        <taxon>Clostridia</taxon>
        <taxon>Thermoanaerobacterales</taxon>
        <taxon>Thermoanaerobacteraceae</taxon>
        <taxon>Caldanaerobacter</taxon>
    </lineage>
</organism>
<keyword evidence="4" id="KW-0762">Sugar transport</keyword>
<dbReference type="EMBL" id="DOLB01000138">
    <property type="protein sequence ID" value="HBT49968.1"/>
    <property type="molecule type" value="Genomic_DNA"/>
</dbReference>
<dbReference type="Proteomes" id="UP000264445">
    <property type="component" value="Unassembled WGS sequence"/>
</dbReference>
<evidence type="ECO:0000256" key="5">
    <source>
        <dbReference type="ARBA" id="ARBA00022679"/>
    </source>
</evidence>
<evidence type="ECO:0000313" key="9">
    <source>
        <dbReference type="Proteomes" id="UP000264445"/>
    </source>
</evidence>
<dbReference type="PROSITE" id="PS51094">
    <property type="entry name" value="PTS_EIIA_TYPE_2"/>
    <property type="match status" value="1"/>
</dbReference>
<gene>
    <name evidence="8" type="ORF">DEA61_09230</name>
</gene>
<dbReference type="GO" id="GO:0009401">
    <property type="term" value="P:phosphoenolpyruvate-dependent sugar phosphotransferase system"/>
    <property type="evidence" value="ECO:0007669"/>
    <property type="project" value="UniProtKB-KW"/>
</dbReference>
<evidence type="ECO:0000313" key="8">
    <source>
        <dbReference type="EMBL" id="HBT49968.1"/>
    </source>
</evidence>
<comment type="subcellular location">
    <subcellularLocation>
        <location evidence="1">Cytoplasm</location>
    </subcellularLocation>
</comment>
<keyword evidence="6" id="KW-0598">Phosphotransferase system</keyword>
<accession>A0A357VNV0</accession>
<sequence length="155" mass="17730">MEIKEVINEKLIELDFEASSKEEVLNYMVEMFYKNGVITSPQEFAKDVFEREKLGTTGVGMEIAIPHGKSKAVLKESIAILKLKRPIEWESLDGKPVSMVIMLAVPEKDADTVHLKLLSRLAYFLMDDAFRDELMKAKDKKEILKLIEKKELEVA</sequence>
<reference evidence="8 9" key="1">
    <citation type="journal article" date="2018" name="Nat. Biotechnol.">
        <title>A standardized bacterial taxonomy based on genome phylogeny substantially revises the tree of life.</title>
        <authorList>
            <person name="Parks D.H."/>
            <person name="Chuvochina M."/>
            <person name="Waite D.W."/>
            <person name="Rinke C."/>
            <person name="Skarshewski A."/>
            <person name="Chaumeil P.A."/>
            <person name="Hugenholtz P."/>
        </authorList>
    </citation>
    <scope>NUCLEOTIDE SEQUENCE [LARGE SCALE GENOMIC DNA]</scope>
    <source>
        <strain evidence="8">UBA12544</strain>
    </source>
</reference>
<dbReference type="FunFam" id="3.40.930.10:FF:000009">
    <property type="entry name" value="PTS system, fructose specific IIABC component"/>
    <property type="match status" value="1"/>
</dbReference>
<comment type="caution">
    <text evidence="8">The sequence shown here is derived from an EMBL/GenBank/DDBJ whole genome shotgun (WGS) entry which is preliminary data.</text>
</comment>
<dbReference type="Gene3D" id="3.40.930.10">
    <property type="entry name" value="Mannitol-specific EII, Chain A"/>
    <property type="match status" value="1"/>
</dbReference>
<dbReference type="InterPro" id="IPR004715">
    <property type="entry name" value="PTS_IIA_fruc"/>
</dbReference>
<dbReference type="GO" id="GO:0008982">
    <property type="term" value="F:protein-N(PI)-phosphohistidine-sugar phosphotransferase activity"/>
    <property type="evidence" value="ECO:0007669"/>
    <property type="project" value="InterPro"/>
</dbReference>
<dbReference type="InterPro" id="IPR002178">
    <property type="entry name" value="PTS_EIIA_type-2_dom"/>
</dbReference>
<keyword evidence="5" id="KW-0808">Transferase</keyword>
<evidence type="ECO:0000256" key="6">
    <source>
        <dbReference type="ARBA" id="ARBA00022683"/>
    </source>
</evidence>
<dbReference type="AlphaFoldDB" id="A0A357VNV0"/>